<reference evidence="1" key="1">
    <citation type="journal article" date="2020" name="Stud. Mycol.">
        <title>101 Dothideomycetes genomes: a test case for predicting lifestyles and emergence of pathogens.</title>
        <authorList>
            <person name="Haridas S."/>
            <person name="Albert R."/>
            <person name="Binder M."/>
            <person name="Bloem J."/>
            <person name="Labutti K."/>
            <person name="Salamov A."/>
            <person name="Andreopoulos B."/>
            <person name="Baker S."/>
            <person name="Barry K."/>
            <person name="Bills G."/>
            <person name="Bluhm B."/>
            <person name="Cannon C."/>
            <person name="Castanera R."/>
            <person name="Culley D."/>
            <person name="Daum C."/>
            <person name="Ezra D."/>
            <person name="Gonzalez J."/>
            <person name="Henrissat B."/>
            <person name="Kuo A."/>
            <person name="Liang C."/>
            <person name="Lipzen A."/>
            <person name="Lutzoni F."/>
            <person name="Magnuson J."/>
            <person name="Mondo S."/>
            <person name="Nolan M."/>
            <person name="Ohm R."/>
            <person name="Pangilinan J."/>
            <person name="Park H.-J."/>
            <person name="Ramirez L."/>
            <person name="Alfaro M."/>
            <person name="Sun H."/>
            <person name="Tritt A."/>
            <person name="Yoshinaga Y."/>
            <person name="Zwiers L.-H."/>
            <person name="Turgeon B."/>
            <person name="Goodwin S."/>
            <person name="Spatafora J."/>
            <person name="Crous P."/>
            <person name="Grigoriev I."/>
        </authorList>
    </citation>
    <scope>NUCLEOTIDE SEQUENCE</scope>
    <source>
        <strain evidence="1">CBS 107.79</strain>
    </source>
</reference>
<sequence>MRLPIAPIVSVATGLPPPTFPPTMLHLFLLTEPELDAMASFYSQTTPDSFTAAYPSTMDWTRDVLDRNPCLPEECRLSDEERLKVKMRMFARFIGMKGAETSVWEQHRRDELAENKKKWSAEEEIRELPTATVYVGSTQVCSERGTISSGAVKKCKVNCEFGTN</sequence>
<proteinExistence type="predicted"/>
<name>A0A6A5VEY5_9PLEO</name>
<dbReference type="AlphaFoldDB" id="A0A6A5VEY5"/>
<evidence type="ECO:0000313" key="1">
    <source>
        <dbReference type="EMBL" id="KAF1975358.1"/>
    </source>
</evidence>
<dbReference type="Proteomes" id="UP000800036">
    <property type="component" value="Unassembled WGS sequence"/>
</dbReference>
<protein>
    <submittedName>
        <fullName evidence="1">Uncharacterized protein</fullName>
    </submittedName>
</protein>
<keyword evidence="2" id="KW-1185">Reference proteome</keyword>
<evidence type="ECO:0000313" key="2">
    <source>
        <dbReference type="Proteomes" id="UP000800036"/>
    </source>
</evidence>
<dbReference type="OrthoDB" id="4156665at2759"/>
<accession>A0A6A5VEY5</accession>
<organism evidence="1 2">
    <name type="scientific">Bimuria novae-zelandiae CBS 107.79</name>
    <dbReference type="NCBI Taxonomy" id="1447943"/>
    <lineage>
        <taxon>Eukaryota</taxon>
        <taxon>Fungi</taxon>
        <taxon>Dikarya</taxon>
        <taxon>Ascomycota</taxon>
        <taxon>Pezizomycotina</taxon>
        <taxon>Dothideomycetes</taxon>
        <taxon>Pleosporomycetidae</taxon>
        <taxon>Pleosporales</taxon>
        <taxon>Massarineae</taxon>
        <taxon>Didymosphaeriaceae</taxon>
        <taxon>Bimuria</taxon>
    </lineage>
</organism>
<gene>
    <name evidence="1" type="ORF">BU23DRAFT_588690</name>
</gene>
<dbReference type="EMBL" id="ML976671">
    <property type="protein sequence ID" value="KAF1975358.1"/>
    <property type="molecule type" value="Genomic_DNA"/>
</dbReference>